<evidence type="ECO:0000256" key="3">
    <source>
        <dbReference type="ARBA" id="ARBA00022763"/>
    </source>
</evidence>
<keyword evidence="4" id="KW-0378">Hydrolase</keyword>
<protein>
    <submittedName>
        <fullName evidence="7">Very short patch repair endonuclease</fullName>
    </submittedName>
</protein>
<proteinExistence type="inferred from homology"/>
<dbReference type="InterPro" id="IPR011335">
    <property type="entry name" value="Restrct_endonuc-II-like"/>
</dbReference>
<dbReference type="EMBL" id="JALKHS010000006">
    <property type="protein sequence ID" value="MCK0530693.1"/>
    <property type="molecule type" value="Genomic_DNA"/>
</dbReference>
<evidence type="ECO:0000256" key="1">
    <source>
        <dbReference type="ARBA" id="ARBA00022722"/>
    </source>
</evidence>
<evidence type="ECO:0000256" key="4">
    <source>
        <dbReference type="ARBA" id="ARBA00022801"/>
    </source>
</evidence>
<evidence type="ECO:0000313" key="7">
    <source>
        <dbReference type="EMBL" id="MCK0530693.1"/>
    </source>
</evidence>
<dbReference type="Proteomes" id="UP001203512">
    <property type="component" value="Unassembled WGS sequence"/>
</dbReference>
<comment type="similarity">
    <text evidence="6">Belongs to the Vsr family.</text>
</comment>
<keyword evidence="3" id="KW-0227">DNA damage</keyword>
<reference evidence="7 8" key="1">
    <citation type="submission" date="2022-04" db="EMBL/GenBank/DDBJ databases">
        <authorList>
            <person name="Huq M.A."/>
        </authorList>
    </citation>
    <scope>NUCLEOTIDE SEQUENCE [LARGE SCALE GENOMIC DNA]</scope>
    <source>
        <strain evidence="7 8">MAH-33</strain>
    </source>
</reference>
<dbReference type="CDD" id="cd00221">
    <property type="entry name" value="Vsr"/>
    <property type="match status" value="1"/>
</dbReference>
<dbReference type="Gene3D" id="3.40.960.10">
    <property type="entry name" value="VSR Endonuclease"/>
    <property type="match status" value="1"/>
</dbReference>
<evidence type="ECO:0000256" key="5">
    <source>
        <dbReference type="ARBA" id="ARBA00023204"/>
    </source>
</evidence>
<keyword evidence="1" id="KW-0540">Nuclease</keyword>
<evidence type="ECO:0000313" key="8">
    <source>
        <dbReference type="Proteomes" id="UP001203512"/>
    </source>
</evidence>
<accession>A0ABT0DUA3</accession>
<name>A0ABT0DUA3_9SPHN</name>
<gene>
    <name evidence="7" type="ORF">MU848_03730</name>
</gene>
<organism evidence="7 8">
    <name type="scientific">Sphingobium agri</name>
    <dbReference type="NCBI Taxonomy" id="2933566"/>
    <lineage>
        <taxon>Bacteria</taxon>
        <taxon>Pseudomonadati</taxon>
        <taxon>Pseudomonadota</taxon>
        <taxon>Alphaproteobacteria</taxon>
        <taxon>Sphingomonadales</taxon>
        <taxon>Sphingomonadaceae</taxon>
        <taxon>Sphingobium</taxon>
    </lineage>
</organism>
<sequence>MADIVTPEVRSRMMAGIGPKDSKPEMIIRRGLHALGWRYRLHAKNLPGRPDLVFPRRQAVIFVHGCFWHGHDCPLFRWPATRDEFWRAKISGNVARDRRVRDQLLTSGWRVLDVWECTMRGRGRRPPEDVLTECVRFLEGECRHASVGGDRTVIGEEKAAR</sequence>
<keyword evidence="2 7" id="KW-0255">Endonuclease</keyword>
<evidence type="ECO:0000256" key="2">
    <source>
        <dbReference type="ARBA" id="ARBA00022759"/>
    </source>
</evidence>
<comment type="caution">
    <text evidence="7">The sequence shown here is derived from an EMBL/GenBank/DDBJ whole genome shotgun (WGS) entry which is preliminary data.</text>
</comment>
<dbReference type="NCBIfam" id="TIGR00632">
    <property type="entry name" value="vsr"/>
    <property type="match status" value="1"/>
</dbReference>
<keyword evidence="8" id="KW-1185">Reference proteome</keyword>
<dbReference type="SUPFAM" id="SSF52980">
    <property type="entry name" value="Restriction endonuclease-like"/>
    <property type="match status" value="1"/>
</dbReference>
<dbReference type="RefSeq" id="WP_247230277.1">
    <property type="nucleotide sequence ID" value="NZ_JALKHS010000006.1"/>
</dbReference>
<evidence type="ECO:0000256" key="6">
    <source>
        <dbReference type="ARBA" id="ARBA00029466"/>
    </source>
</evidence>
<dbReference type="Pfam" id="PF03852">
    <property type="entry name" value="Vsr"/>
    <property type="match status" value="1"/>
</dbReference>
<dbReference type="InterPro" id="IPR004603">
    <property type="entry name" value="DNA_mismatch_endonuc_vsr"/>
</dbReference>
<keyword evidence="5" id="KW-0234">DNA repair</keyword>
<dbReference type="GO" id="GO:0004519">
    <property type="term" value="F:endonuclease activity"/>
    <property type="evidence" value="ECO:0007669"/>
    <property type="project" value="UniProtKB-KW"/>
</dbReference>